<feature type="domain" description="Deacetylase sirtuin-type" evidence="8">
    <location>
        <begin position="34"/>
        <end position="301"/>
    </location>
</feature>
<feature type="binding site" evidence="6">
    <location>
        <position position="172"/>
    </location>
    <ligand>
        <name>Zn(2+)</name>
        <dbReference type="ChEBI" id="CHEBI:29105"/>
    </ligand>
</feature>
<dbReference type="EMBL" id="FN649736">
    <property type="protein sequence ID" value="CBN79748.1"/>
    <property type="molecule type" value="Genomic_DNA"/>
</dbReference>
<evidence type="ECO:0000256" key="5">
    <source>
        <dbReference type="ARBA" id="ARBA00023027"/>
    </source>
</evidence>
<dbReference type="OrthoDB" id="420264at2759"/>
<evidence type="ECO:0000313" key="9">
    <source>
        <dbReference type="EMBL" id="CBN79748.1"/>
    </source>
</evidence>
<evidence type="ECO:0000256" key="7">
    <source>
        <dbReference type="SAM" id="MobiDB-lite"/>
    </source>
</evidence>
<dbReference type="Proteomes" id="UP000002630">
    <property type="component" value="Linkage Group LG11"/>
</dbReference>
<dbReference type="InterPro" id="IPR026590">
    <property type="entry name" value="Ssirtuin_cat_dom"/>
</dbReference>
<gene>
    <name evidence="9" type="ORF">Esi_0014_0023</name>
</gene>
<accession>D8LES8</accession>
<dbReference type="OMA" id="DYELEMD"/>
<evidence type="ECO:0000256" key="1">
    <source>
        <dbReference type="ARBA" id="ARBA00001947"/>
    </source>
</evidence>
<dbReference type="STRING" id="2880.D8LES8"/>
<proteinExistence type="predicted"/>
<evidence type="ECO:0000256" key="3">
    <source>
        <dbReference type="ARBA" id="ARBA00022723"/>
    </source>
</evidence>
<dbReference type="PROSITE" id="PS50305">
    <property type="entry name" value="SIRTUIN"/>
    <property type="match status" value="1"/>
</dbReference>
<name>D8LES8_ECTSI</name>
<reference evidence="9 10" key="1">
    <citation type="journal article" date="2010" name="Nature">
        <title>The Ectocarpus genome and the independent evolution of multicellularity in brown algae.</title>
        <authorList>
            <person name="Cock J.M."/>
            <person name="Sterck L."/>
            <person name="Rouze P."/>
            <person name="Scornet D."/>
            <person name="Allen A.E."/>
            <person name="Amoutzias G."/>
            <person name="Anthouard V."/>
            <person name="Artiguenave F."/>
            <person name="Aury J.M."/>
            <person name="Badger J.H."/>
            <person name="Beszteri B."/>
            <person name="Billiau K."/>
            <person name="Bonnet E."/>
            <person name="Bothwell J.H."/>
            <person name="Bowler C."/>
            <person name="Boyen C."/>
            <person name="Brownlee C."/>
            <person name="Carrano C.J."/>
            <person name="Charrier B."/>
            <person name="Cho G.Y."/>
            <person name="Coelho S.M."/>
            <person name="Collen J."/>
            <person name="Corre E."/>
            <person name="Da Silva C."/>
            <person name="Delage L."/>
            <person name="Delaroque N."/>
            <person name="Dittami S.M."/>
            <person name="Doulbeau S."/>
            <person name="Elias M."/>
            <person name="Farnham G."/>
            <person name="Gachon C.M."/>
            <person name="Gschloessl B."/>
            <person name="Heesch S."/>
            <person name="Jabbari K."/>
            <person name="Jubin C."/>
            <person name="Kawai H."/>
            <person name="Kimura K."/>
            <person name="Kloareg B."/>
            <person name="Kupper F.C."/>
            <person name="Lang D."/>
            <person name="Le Bail A."/>
            <person name="Leblanc C."/>
            <person name="Lerouge P."/>
            <person name="Lohr M."/>
            <person name="Lopez P.J."/>
            <person name="Martens C."/>
            <person name="Maumus F."/>
            <person name="Michel G."/>
            <person name="Miranda-Saavedra D."/>
            <person name="Morales J."/>
            <person name="Moreau H."/>
            <person name="Motomura T."/>
            <person name="Nagasato C."/>
            <person name="Napoli C.A."/>
            <person name="Nelson D.R."/>
            <person name="Nyvall-Collen P."/>
            <person name="Peters A.F."/>
            <person name="Pommier C."/>
            <person name="Potin P."/>
            <person name="Poulain J."/>
            <person name="Quesneville H."/>
            <person name="Read B."/>
            <person name="Rensing S.A."/>
            <person name="Ritter A."/>
            <person name="Rousvoal S."/>
            <person name="Samanta M."/>
            <person name="Samson G."/>
            <person name="Schroeder D.C."/>
            <person name="Segurens B."/>
            <person name="Strittmatter M."/>
            <person name="Tonon T."/>
            <person name="Tregear J.W."/>
            <person name="Valentin K."/>
            <person name="von Dassow P."/>
            <person name="Yamagishi T."/>
            <person name="Van de Peer Y."/>
            <person name="Wincker P."/>
        </authorList>
    </citation>
    <scope>NUCLEOTIDE SEQUENCE [LARGE SCALE GENOMIC DNA]</scope>
    <source>
        <strain evidence="10">Ec32 / CCAP1310/4</strain>
    </source>
</reference>
<feature type="binding site" evidence="6">
    <location>
        <position position="193"/>
    </location>
    <ligand>
        <name>Zn(2+)</name>
        <dbReference type="ChEBI" id="CHEBI:29105"/>
    </ligand>
</feature>
<keyword evidence="2" id="KW-0808">Transferase</keyword>
<keyword evidence="10" id="KW-1185">Reference proteome</keyword>
<dbReference type="GO" id="GO:0046872">
    <property type="term" value="F:metal ion binding"/>
    <property type="evidence" value="ECO:0007669"/>
    <property type="project" value="UniProtKB-KW"/>
</dbReference>
<dbReference type="eggNOG" id="KOG2684">
    <property type="taxonomic scope" value="Eukaryota"/>
</dbReference>
<feature type="binding site" evidence="6">
    <location>
        <position position="196"/>
    </location>
    <ligand>
        <name>Zn(2+)</name>
        <dbReference type="ChEBI" id="CHEBI:29105"/>
    </ligand>
</feature>
<dbReference type="AlphaFoldDB" id="D8LES8"/>
<organism evidence="9 10">
    <name type="scientific">Ectocarpus siliculosus</name>
    <name type="common">Brown alga</name>
    <name type="synonym">Conferva siliculosa</name>
    <dbReference type="NCBI Taxonomy" id="2880"/>
    <lineage>
        <taxon>Eukaryota</taxon>
        <taxon>Sar</taxon>
        <taxon>Stramenopiles</taxon>
        <taxon>Ochrophyta</taxon>
        <taxon>PX clade</taxon>
        <taxon>Phaeophyceae</taxon>
        <taxon>Ectocarpales</taxon>
        <taxon>Ectocarpaceae</taxon>
        <taxon>Ectocarpus</taxon>
    </lineage>
</organism>
<dbReference type="InterPro" id="IPR050134">
    <property type="entry name" value="NAD-dep_sirtuin_deacylases"/>
</dbReference>
<sequence length="363" mass="40019">MPKRKQDELTLPSGHPSGQTPAEVPAGSGGPRKVLPDFTSLEKLVNLLRTCKRVVVVTGAGISVSCGIPDFRSEHGVYDLVSRLDLGLSSAEDLFDLEFFVDDPEPFFKFAKVLYPGNYVPSLTHRFIKALENRGKLLRNFTQNIDGLEAQVGLKKYVACHGSFLTASCLKCKRKRTAEDIREEVMQQRVPRCPSCQGVVKPDITFFGERLPASVKRAVEADHKKADLFLVLGTSLKVQPVSRILQFIPPHVPQVLVNRELIRPPRKISDGFDLHLLGDCDDVIQHLYTFPSSRVNGTGGMSAAWTALGGGCEAGNDNANDKDNDFEEVITCMPDTPTTRNYFLSPAPPNSALSRTRGHWSNC</sequence>
<dbReference type="PANTHER" id="PTHR11085">
    <property type="entry name" value="NAD-DEPENDENT PROTEIN DEACYLASE SIRTUIN-5, MITOCHONDRIAL-RELATED"/>
    <property type="match status" value="1"/>
</dbReference>
<dbReference type="InterPro" id="IPR003000">
    <property type="entry name" value="Sirtuin"/>
</dbReference>
<dbReference type="SUPFAM" id="SSF52467">
    <property type="entry name" value="DHS-like NAD/FAD-binding domain"/>
    <property type="match status" value="1"/>
</dbReference>
<evidence type="ECO:0000256" key="4">
    <source>
        <dbReference type="ARBA" id="ARBA00022833"/>
    </source>
</evidence>
<dbReference type="InParanoid" id="D8LES8"/>
<dbReference type="GO" id="GO:0017136">
    <property type="term" value="F:histone deacetylase activity, NAD-dependent"/>
    <property type="evidence" value="ECO:0007669"/>
    <property type="project" value="TreeGrafter"/>
</dbReference>
<dbReference type="Pfam" id="PF02146">
    <property type="entry name" value="SIR2"/>
    <property type="match status" value="1"/>
</dbReference>
<keyword evidence="5" id="KW-0520">NAD</keyword>
<dbReference type="Gene3D" id="3.40.50.1220">
    <property type="entry name" value="TPP-binding domain"/>
    <property type="match status" value="1"/>
</dbReference>
<dbReference type="InterPro" id="IPR026591">
    <property type="entry name" value="Sirtuin_cat_small_dom_sf"/>
</dbReference>
<dbReference type="PANTHER" id="PTHR11085:SF9">
    <property type="entry name" value="NAD-DEPENDENT PROTEIN DEACETYLASE SIRTUIN-1"/>
    <property type="match status" value="1"/>
</dbReference>
<evidence type="ECO:0000256" key="6">
    <source>
        <dbReference type="PROSITE-ProRule" id="PRU00236"/>
    </source>
</evidence>
<keyword evidence="4 6" id="KW-0862">Zinc</keyword>
<dbReference type="EMBL" id="FN648000">
    <property type="protein sequence ID" value="CBN79748.1"/>
    <property type="molecule type" value="Genomic_DNA"/>
</dbReference>
<dbReference type="GO" id="GO:0070403">
    <property type="term" value="F:NAD+ binding"/>
    <property type="evidence" value="ECO:0007669"/>
    <property type="project" value="InterPro"/>
</dbReference>
<comment type="cofactor">
    <cofactor evidence="1">
        <name>Zn(2+)</name>
        <dbReference type="ChEBI" id="CHEBI:29105"/>
    </cofactor>
</comment>
<dbReference type="GO" id="GO:0005634">
    <property type="term" value="C:nucleus"/>
    <property type="evidence" value="ECO:0007669"/>
    <property type="project" value="TreeGrafter"/>
</dbReference>
<protein>
    <submittedName>
        <fullName evidence="9">Similar to sirtuin</fullName>
    </submittedName>
</protein>
<keyword evidence="3 6" id="KW-0479">Metal-binding</keyword>
<feature type="region of interest" description="Disordered" evidence="7">
    <location>
        <begin position="1"/>
        <end position="31"/>
    </location>
</feature>
<dbReference type="Gene3D" id="3.30.1600.10">
    <property type="entry name" value="SIR2/SIRT2 'Small Domain"/>
    <property type="match status" value="1"/>
</dbReference>
<feature type="binding site" evidence="6">
    <location>
        <position position="169"/>
    </location>
    <ligand>
        <name>Zn(2+)</name>
        <dbReference type="ChEBI" id="CHEBI:29105"/>
    </ligand>
</feature>
<feature type="active site" description="Proton acceptor" evidence="6">
    <location>
        <position position="161"/>
    </location>
</feature>
<dbReference type="InterPro" id="IPR029035">
    <property type="entry name" value="DHS-like_NAD/FAD-binding_dom"/>
</dbReference>
<evidence type="ECO:0000259" key="8">
    <source>
        <dbReference type="PROSITE" id="PS50305"/>
    </source>
</evidence>
<evidence type="ECO:0000256" key="2">
    <source>
        <dbReference type="ARBA" id="ARBA00022679"/>
    </source>
</evidence>
<evidence type="ECO:0000313" key="10">
    <source>
        <dbReference type="Proteomes" id="UP000002630"/>
    </source>
</evidence>